<reference evidence="1" key="1">
    <citation type="submission" date="2022-07" db="EMBL/GenBank/DDBJ databases">
        <title>Genome Sequence of Lecanicillium saksenae.</title>
        <authorList>
            <person name="Buettner E."/>
        </authorList>
    </citation>
    <scope>NUCLEOTIDE SEQUENCE</scope>
    <source>
        <strain evidence="1">VT-O1</strain>
    </source>
</reference>
<proteinExistence type="predicted"/>
<comment type="caution">
    <text evidence="1">The sequence shown here is derived from an EMBL/GenBank/DDBJ whole genome shotgun (WGS) entry which is preliminary data.</text>
</comment>
<protein>
    <submittedName>
        <fullName evidence="1">Uncharacterized protein</fullName>
    </submittedName>
</protein>
<name>A0ACC1QYG4_9HYPO</name>
<sequence>MVSGKWSRLVATQRLYRSSHTVTVVGQQAYIFGGELVPRQPVDNKFDVVSLSKQSAGRSYHCMTSDDASKVYVHAGCPESGRLSDLWVFDIEAKSWMELPSAPAAARGGSSITYTKGKLYRMNGFDGKTEIGGAIDVFDIASQTWSTISYTPDGTQGPEPRSVAALLPVTAQGKTYLVTMFGERDPSALGHAGAGKMLCDAWAWDIEQSKWQKLDAQGEIPEPRGWFDADVAREEDGDVVILHGGINEGNKRLGDVWKLAF</sequence>
<evidence type="ECO:0000313" key="2">
    <source>
        <dbReference type="Proteomes" id="UP001148737"/>
    </source>
</evidence>
<dbReference type="EMBL" id="JANAKD010000337">
    <property type="protein sequence ID" value="KAJ3494863.1"/>
    <property type="molecule type" value="Genomic_DNA"/>
</dbReference>
<dbReference type="Proteomes" id="UP001148737">
    <property type="component" value="Unassembled WGS sequence"/>
</dbReference>
<evidence type="ECO:0000313" key="1">
    <source>
        <dbReference type="EMBL" id="KAJ3494863.1"/>
    </source>
</evidence>
<gene>
    <name evidence="1" type="ORF">NLG97_g3809</name>
</gene>
<accession>A0ACC1QYG4</accession>
<keyword evidence="2" id="KW-1185">Reference proteome</keyword>
<organism evidence="1 2">
    <name type="scientific">Lecanicillium saksenae</name>
    <dbReference type="NCBI Taxonomy" id="468837"/>
    <lineage>
        <taxon>Eukaryota</taxon>
        <taxon>Fungi</taxon>
        <taxon>Dikarya</taxon>
        <taxon>Ascomycota</taxon>
        <taxon>Pezizomycotina</taxon>
        <taxon>Sordariomycetes</taxon>
        <taxon>Hypocreomycetidae</taxon>
        <taxon>Hypocreales</taxon>
        <taxon>Cordycipitaceae</taxon>
        <taxon>Lecanicillium</taxon>
    </lineage>
</organism>